<dbReference type="EMBL" id="JAVMIP010000003">
    <property type="protein sequence ID" value="MDS3860335.1"/>
    <property type="molecule type" value="Genomic_DNA"/>
</dbReference>
<dbReference type="GO" id="GO:0005886">
    <property type="term" value="C:plasma membrane"/>
    <property type="evidence" value="ECO:0007669"/>
    <property type="project" value="InterPro"/>
</dbReference>
<keyword evidence="4 5" id="KW-0472">Membrane</keyword>
<organism evidence="7 8">
    <name type="scientific">Pseudocalidococcus azoricus BACA0444</name>
    <dbReference type="NCBI Taxonomy" id="2918990"/>
    <lineage>
        <taxon>Bacteria</taxon>
        <taxon>Bacillati</taxon>
        <taxon>Cyanobacteriota</taxon>
        <taxon>Cyanophyceae</taxon>
        <taxon>Acaryochloridales</taxon>
        <taxon>Thermosynechococcaceae</taxon>
        <taxon>Pseudocalidococcus</taxon>
        <taxon>Pseudocalidococcus azoricus</taxon>
    </lineage>
</organism>
<feature type="domain" description="Lipopolysaccharide assembly protein A" evidence="6">
    <location>
        <begin position="23"/>
        <end position="56"/>
    </location>
</feature>
<proteinExistence type="predicted"/>
<sequence length="61" mass="6562">MSKNLLFAVIALTVIGIAILSVQNASPAVVSFLFWQSISLPLGVILALTFAIGLLMPMFWL</sequence>
<dbReference type="Proteomes" id="UP001268256">
    <property type="component" value="Unassembled WGS sequence"/>
</dbReference>
<keyword evidence="1" id="KW-1003">Cell membrane</keyword>
<comment type="caution">
    <text evidence="7">The sequence shown here is derived from an EMBL/GenBank/DDBJ whole genome shotgun (WGS) entry which is preliminary data.</text>
</comment>
<name>A0AAE4FSU7_9CYAN</name>
<evidence type="ECO:0000256" key="2">
    <source>
        <dbReference type="ARBA" id="ARBA00022692"/>
    </source>
</evidence>
<accession>A0AAE4FSU7</accession>
<keyword evidence="8" id="KW-1185">Reference proteome</keyword>
<dbReference type="RefSeq" id="WP_322877612.1">
    <property type="nucleotide sequence ID" value="NZ_JAVMIP010000003.1"/>
</dbReference>
<evidence type="ECO:0000313" key="7">
    <source>
        <dbReference type="EMBL" id="MDS3860335.1"/>
    </source>
</evidence>
<feature type="transmembrane region" description="Helical" evidence="5">
    <location>
        <begin position="37"/>
        <end position="60"/>
    </location>
</feature>
<dbReference type="Pfam" id="PF06305">
    <property type="entry name" value="LapA_dom"/>
    <property type="match status" value="1"/>
</dbReference>
<keyword evidence="2 5" id="KW-0812">Transmembrane</keyword>
<dbReference type="AlphaFoldDB" id="A0AAE4FSU7"/>
<evidence type="ECO:0000259" key="6">
    <source>
        <dbReference type="Pfam" id="PF06305"/>
    </source>
</evidence>
<evidence type="ECO:0000256" key="4">
    <source>
        <dbReference type="ARBA" id="ARBA00023136"/>
    </source>
</evidence>
<evidence type="ECO:0000313" key="8">
    <source>
        <dbReference type="Proteomes" id="UP001268256"/>
    </source>
</evidence>
<gene>
    <name evidence="7" type="ORF">RIF25_05890</name>
</gene>
<evidence type="ECO:0000256" key="1">
    <source>
        <dbReference type="ARBA" id="ARBA00022475"/>
    </source>
</evidence>
<dbReference type="InterPro" id="IPR010445">
    <property type="entry name" value="LapA_dom"/>
</dbReference>
<protein>
    <submittedName>
        <fullName evidence="7">LapA family protein</fullName>
    </submittedName>
</protein>
<keyword evidence="3 5" id="KW-1133">Transmembrane helix</keyword>
<evidence type="ECO:0000256" key="3">
    <source>
        <dbReference type="ARBA" id="ARBA00022989"/>
    </source>
</evidence>
<evidence type="ECO:0000256" key="5">
    <source>
        <dbReference type="SAM" id="Phobius"/>
    </source>
</evidence>
<reference evidence="8" key="1">
    <citation type="submission" date="2023-07" db="EMBL/GenBank/DDBJ databases">
        <authorList>
            <person name="Luz R."/>
            <person name="Cordeiro R."/>
            <person name="Fonseca A."/>
            <person name="Goncalves V."/>
        </authorList>
    </citation>
    <scope>NUCLEOTIDE SEQUENCE [LARGE SCALE GENOMIC DNA]</scope>
    <source>
        <strain evidence="8">BACA0444</strain>
    </source>
</reference>